<dbReference type="AlphaFoldDB" id="A0AA44WQN7"/>
<dbReference type="Proteomes" id="UP000236305">
    <property type="component" value="Unassembled WGS sequence"/>
</dbReference>
<sequence length="38" mass="4171">MQGRCGGVHWLTSNGDVPLVRNTTPLCYRSSLTNSFVC</sequence>
<comment type="caution">
    <text evidence="1">The sequence shown here is derived from an EMBL/GenBank/DDBJ whole genome shotgun (WGS) entry which is preliminary data.</text>
</comment>
<organism evidence="1 2">
    <name type="scientific">Verticillium dahliae</name>
    <name type="common">Verticillium wilt</name>
    <dbReference type="NCBI Taxonomy" id="27337"/>
    <lineage>
        <taxon>Eukaryota</taxon>
        <taxon>Fungi</taxon>
        <taxon>Dikarya</taxon>
        <taxon>Ascomycota</taxon>
        <taxon>Pezizomycotina</taxon>
        <taxon>Sordariomycetes</taxon>
        <taxon>Hypocreomycetidae</taxon>
        <taxon>Glomerellales</taxon>
        <taxon>Plectosphaerellaceae</taxon>
        <taxon>Verticillium</taxon>
    </lineage>
</organism>
<proteinExistence type="predicted"/>
<evidence type="ECO:0000313" key="2">
    <source>
        <dbReference type="Proteomes" id="UP000236305"/>
    </source>
</evidence>
<protein>
    <submittedName>
        <fullName evidence="1">Uncharacterized protein</fullName>
    </submittedName>
</protein>
<accession>A0AA44WQN7</accession>
<evidence type="ECO:0000313" key="1">
    <source>
        <dbReference type="EMBL" id="PNH35221.1"/>
    </source>
</evidence>
<reference evidence="1 2" key="1">
    <citation type="submission" date="2017-12" db="EMBL/GenBank/DDBJ databases">
        <title>Comparative genomics yields insights into virulence evolution of Verticillium dahliae.</title>
        <authorList>
            <person name="Fan R."/>
            <person name="Armitage A.D."/>
            <person name="Cascant-Lopez E."/>
            <person name="Sobczyk M."/>
            <person name="Cockerton H.M."/>
            <person name="Harrison R.J."/>
        </authorList>
    </citation>
    <scope>NUCLEOTIDE SEQUENCE [LARGE SCALE GENOMIC DNA]</scope>
    <source>
        <strain evidence="1 2">12008</strain>
    </source>
</reference>
<name>A0AA44WQN7_VERDA</name>
<gene>
    <name evidence="1" type="ORF">BJF96_g1629</name>
</gene>
<dbReference type="EMBL" id="MPSH01000004">
    <property type="protein sequence ID" value="PNH35221.1"/>
    <property type="molecule type" value="Genomic_DNA"/>
</dbReference>